<dbReference type="GO" id="GO:0005886">
    <property type="term" value="C:plasma membrane"/>
    <property type="evidence" value="ECO:0007669"/>
    <property type="project" value="UniProtKB-SubCell"/>
</dbReference>
<dbReference type="AlphaFoldDB" id="A0A4P6L5M6"/>
<evidence type="ECO:0000256" key="1">
    <source>
        <dbReference type="ARBA" id="ARBA00007613"/>
    </source>
</evidence>
<evidence type="ECO:0000313" key="3">
    <source>
        <dbReference type="EMBL" id="QBE66986.1"/>
    </source>
</evidence>
<gene>
    <name evidence="3" type="ORF">EWM63_00830</name>
</gene>
<dbReference type="EMBL" id="CP035913">
    <property type="protein sequence ID" value="QBE66986.1"/>
    <property type="molecule type" value="Genomic_DNA"/>
</dbReference>
<keyword evidence="2" id="KW-0449">Lipoprotein</keyword>
<dbReference type="SUPFAM" id="SSF56954">
    <property type="entry name" value="Outer membrane efflux proteins (OEP)"/>
    <property type="match status" value="1"/>
</dbReference>
<dbReference type="Proteomes" id="UP000290637">
    <property type="component" value="Chromosome"/>
</dbReference>
<comment type="similarity">
    <text evidence="1 2">Belongs to the outer membrane factor (OMF) (TC 1.B.17) family.</text>
</comment>
<keyword evidence="2" id="KW-0812">Transmembrane</keyword>
<protein>
    <submittedName>
        <fullName evidence="3">Efflux transporter outer membrane subunit</fullName>
    </submittedName>
</protein>
<dbReference type="PANTHER" id="PTHR30203:SF21">
    <property type="entry name" value="OUTER MEMBRANE COMPONENT OF MULTIDRUG EFFLUX PUMP-RELATED"/>
    <property type="match status" value="1"/>
</dbReference>
<dbReference type="InterPro" id="IPR010131">
    <property type="entry name" value="MdtP/NodT-like"/>
</dbReference>
<dbReference type="KEGG" id="plue:EWM63_00830"/>
<comment type="subcellular location">
    <subcellularLocation>
        <location evidence="2">Cell membrane</location>
        <topology evidence="2">Lipid-anchor</topology>
    </subcellularLocation>
</comment>
<dbReference type="NCBIfam" id="TIGR01845">
    <property type="entry name" value="outer_NodT"/>
    <property type="match status" value="1"/>
</dbReference>
<keyword evidence="2" id="KW-1134">Transmembrane beta strand</keyword>
<dbReference type="Gene3D" id="1.20.1600.10">
    <property type="entry name" value="Outer membrane efflux proteins (OEP)"/>
    <property type="match status" value="1"/>
</dbReference>
<dbReference type="GO" id="GO:0015562">
    <property type="term" value="F:efflux transmembrane transporter activity"/>
    <property type="evidence" value="ECO:0007669"/>
    <property type="project" value="InterPro"/>
</dbReference>
<evidence type="ECO:0000256" key="2">
    <source>
        <dbReference type="RuleBase" id="RU362097"/>
    </source>
</evidence>
<dbReference type="InterPro" id="IPR003423">
    <property type="entry name" value="OMP_efflux"/>
</dbReference>
<keyword evidence="2" id="KW-0472">Membrane</keyword>
<dbReference type="Gene3D" id="2.20.200.10">
    <property type="entry name" value="Outer membrane efflux proteins (OEP)"/>
    <property type="match status" value="1"/>
</dbReference>
<accession>A0A4P6L5M6</accession>
<keyword evidence="2" id="KW-0564">Palmitate</keyword>
<dbReference type="PANTHER" id="PTHR30203">
    <property type="entry name" value="OUTER MEMBRANE CATION EFFLUX PROTEIN"/>
    <property type="match status" value="1"/>
</dbReference>
<keyword evidence="4" id="KW-1185">Reference proteome</keyword>
<reference evidence="3 4" key="1">
    <citation type="submission" date="2019-02" db="EMBL/GenBank/DDBJ databases">
        <title>Draft Genome Sequences of Six Type Strains of the Genus Massilia.</title>
        <authorList>
            <person name="Miess H."/>
            <person name="Frediansyhah A."/>
            <person name="Gross H."/>
        </authorList>
    </citation>
    <scope>NUCLEOTIDE SEQUENCE [LARGE SCALE GENOMIC DNA]</scope>
    <source>
        <strain evidence="3 4">DSM 17473</strain>
    </source>
</reference>
<dbReference type="PROSITE" id="PS51257">
    <property type="entry name" value="PROKAR_LIPOPROTEIN"/>
    <property type="match status" value="1"/>
</dbReference>
<dbReference type="Pfam" id="PF02321">
    <property type="entry name" value="OEP"/>
    <property type="match status" value="2"/>
</dbReference>
<organism evidence="3 4">
    <name type="scientific">Pseudoduganella lutea</name>
    <dbReference type="NCBI Taxonomy" id="321985"/>
    <lineage>
        <taxon>Bacteria</taxon>
        <taxon>Pseudomonadati</taxon>
        <taxon>Pseudomonadota</taxon>
        <taxon>Betaproteobacteria</taxon>
        <taxon>Burkholderiales</taxon>
        <taxon>Oxalobacteraceae</taxon>
        <taxon>Telluria group</taxon>
        <taxon>Pseudoduganella</taxon>
    </lineage>
</organism>
<sequence length="471" mass="48721">MRLPLLASLAVLAACGTVGPDYELPAKAVIERPAAAAPFVSAGEPAFRGEPLPPGWWRLYRDPALDALVGKAFAANTDLRVAAANLARARAVQREVAGAAEPVIGASGGPAYGRASAAAKGLPEPLADGYSHDAGVTVSYQLDLFGKIRRGVEAAGADSEAAEAALDLARVTVAADTARAYVDACGARHQLDVARRSVDLQQRFVDLTQRRIRAGRGTALEASRARAQLEQLRAALPPLLAQTRTARFRLAALTGRAPADMADGEIACSAAPRLAQPMPVGDGAALLRRRPDIRGAERSLAAATARIGVATSDLYPSVSLGLSAGSTGALDRFGAGDAMRWSLGPLVSWTLPTKAGHARVAQAESATAAALARFDGIVLNALRETESAMTVYARELDRNAALRAAREQSALAASQSHRLYEAGKIDFLSVLDADRTLVTGDSALAASDAQVAADQVALFLALGGGWEGSGG</sequence>
<dbReference type="OrthoDB" id="9770517at2"/>
<name>A0A4P6L5M6_9BURK</name>
<proteinExistence type="inferred from homology"/>
<evidence type="ECO:0000313" key="4">
    <source>
        <dbReference type="Proteomes" id="UP000290637"/>
    </source>
</evidence>